<dbReference type="InterPro" id="IPR010994">
    <property type="entry name" value="RuvA_2-like"/>
</dbReference>
<dbReference type="InterPro" id="IPR023319">
    <property type="entry name" value="Tex-like_HTH_dom_sf"/>
</dbReference>
<dbReference type="InterPro" id="IPR012340">
    <property type="entry name" value="NA-bd_OB-fold"/>
</dbReference>
<name>A0A1I2NRN8_9BACI</name>
<feature type="domain" description="S1 motif" evidence="1">
    <location>
        <begin position="677"/>
        <end position="746"/>
    </location>
</feature>
<accession>A0A1I2NRN8</accession>
<dbReference type="EMBL" id="FOOG01000021">
    <property type="protein sequence ID" value="SFG05670.1"/>
    <property type="molecule type" value="Genomic_DNA"/>
</dbReference>
<protein>
    <recommendedName>
        <fullName evidence="1">S1 motif domain-containing protein</fullName>
    </recommendedName>
</protein>
<dbReference type="Pfam" id="PF09371">
    <property type="entry name" value="Tex_N"/>
    <property type="match status" value="1"/>
</dbReference>
<dbReference type="SMART" id="SM00732">
    <property type="entry name" value="YqgFc"/>
    <property type="match status" value="1"/>
</dbReference>
<dbReference type="GO" id="GO:0006412">
    <property type="term" value="P:translation"/>
    <property type="evidence" value="ECO:0007669"/>
    <property type="project" value="TreeGrafter"/>
</dbReference>
<dbReference type="CDD" id="cd05685">
    <property type="entry name" value="S1_Tex"/>
    <property type="match status" value="1"/>
</dbReference>
<dbReference type="Pfam" id="PF22706">
    <property type="entry name" value="Tex_central_region"/>
    <property type="match status" value="1"/>
</dbReference>
<dbReference type="InterPro" id="IPR055179">
    <property type="entry name" value="Tex-like_central_region"/>
</dbReference>
<dbReference type="Gene3D" id="3.30.420.140">
    <property type="entry name" value="YqgF/RNase H-like domain"/>
    <property type="match status" value="1"/>
</dbReference>
<dbReference type="SUPFAM" id="SSF50249">
    <property type="entry name" value="Nucleic acid-binding proteins"/>
    <property type="match status" value="1"/>
</dbReference>
<dbReference type="Gene3D" id="2.40.50.140">
    <property type="entry name" value="Nucleic acid-binding proteins"/>
    <property type="match status" value="1"/>
</dbReference>
<dbReference type="Pfam" id="PF16921">
    <property type="entry name" value="Tex_YqgF"/>
    <property type="match status" value="1"/>
</dbReference>
<dbReference type="InterPro" id="IPR018974">
    <property type="entry name" value="Tex-like_N"/>
</dbReference>
<dbReference type="InterPro" id="IPR050437">
    <property type="entry name" value="Ribos_protein_bS1-like"/>
</dbReference>
<sequence>MVSRSSDGPSKNLIQYRVDVCEGGLFLSEIEQNPELMSMVAQQISIKESSVKQVIELLNEGNTVPFIARYRKELTGGLDEVQIKSIEDQWSYVKNLNQRKEEVIRLIDEQGKLTEELRKEIQQATQLQKVEDLYRPYKQKRRTRATIAKEKGLEPLALRVWEQQDMDFSKEAPSYFSEEHEIESEEEVEAGVNDIIAEWISDDPAYRDQIRKQTFQKGTIQSSDKNADKDEKNIFEMYYEYQEPVRSIVSHRILALNRGEKEGVLKVGVQPPEESIVGYIERRVIKDSTSGKLREILIGAIQDSYKRLIQPSIEREIRNSLSESAEEQAIEVFSSNLRSLLLQPPLKGKVVLGVDPAYRTGCKLAVIDETGKVLDIAVIYPTAPRNDTAGAEKKILSFMKKYPIELMAIGNGTASRETEQFIADMIQKHNLDASYMIVNEAGASVYSASKLAREEFPDLQVEERSAVSIARRVQDPLAELVKIDPKSIGVGQYQHDVTQKKLNESLTFVVETAVNQVGVNVNTASSSLLQYVSGLSKAVANNVVKKREEIGKFTKRSELKDIPRLGAKTYEQSIGFLRILDGKEPLDRTPIHPESYRSARSLLKMVGATVDYLGSAEIAEKLKAMDVKQTADELDLGTMTFEDIRKSLVQPGRDPRDDLPKPLLKTNVLSMEDLEQGMELEGTIRNVVDFGAFVDIGVKQDGLVHISKLSNKFVKHPMDVVSVGDVVTVWVEQVDTQKQRIALTMLPQS</sequence>
<dbReference type="InterPro" id="IPR032639">
    <property type="entry name" value="Tex_YqgF"/>
</dbReference>
<dbReference type="SMART" id="SM00316">
    <property type="entry name" value="S1"/>
    <property type="match status" value="1"/>
</dbReference>
<dbReference type="InterPro" id="IPR041692">
    <property type="entry name" value="HHH_9"/>
</dbReference>
<dbReference type="SUPFAM" id="SSF158832">
    <property type="entry name" value="Tex N-terminal region-like"/>
    <property type="match status" value="1"/>
</dbReference>
<dbReference type="GO" id="GO:0006139">
    <property type="term" value="P:nucleobase-containing compound metabolic process"/>
    <property type="evidence" value="ECO:0007669"/>
    <property type="project" value="InterPro"/>
</dbReference>
<keyword evidence="3" id="KW-1185">Reference proteome</keyword>
<dbReference type="InterPro" id="IPR006641">
    <property type="entry name" value="YqgF/RNaseH-like_dom"/>
</dbReference>
<dbReference type="InterPro" id="IPR003029">
    <property type="entry name" value="S1_domain"/>
</dbReference>
<dbReference type="InterPro" id="IPR012337">
    <property type="entry name" value="RNaseH-like_sf"/>
</dbReference>
<dbReference type="Proteomes" id="UP000198897">
    <property type="component" value="Unassembled WGS sequence"/>
</dbReference>
<dbReference type="FunFam" id="1.10.10.650:FF:000001">
    <property type="entry name" value="S1 RNA-binding domain 1"/>
    <property type="match status" value="1"/>
</dbReference>
<dbReference type="FunFam" id="3.30.420.140:FF:000001">
    <property type="entry name" value="RNA-binding transcriptional accessory protein"/>
    <property type="match status" value="1"/>
</dbReference>
<proteinExistence type="predicted"/>
<dbReference type="FunFam" id="2.40.50.140:FF:000051">
    <property type="entry name" value="RNA-binding transcriptional accessory protein"/>
    <property type="match status" value="1"/>
</dbReference>
<evidence type="ECO:0000313" key="3">
    <source>
        <dbReference type="Proteomes" id="UP000198897"/>
    </source>
</evidence>
<dbReference type="InterPro" id="IPR037027">
    <property type="entry name" value="YqgF/RNaseH-like_dom_sf"/>
</dbReference>
<dbReference type="Gene3D" id="1.10.3500.10">
    <property type="entry name" value="Tex N-terminal region-like"/>
    <property type="match status" value="1"/>
</dbReference>
<dbReference type="Pfam" id="PF12836">
    <property type="entry name" value="HHH_3"/>
    <property type="match status" value="1"/>
</dbReference>
<dbReference type="Pfam" id="PF17674">
    <property type="entry name" value="HHH_9"/>
    <property type="match status" value="1"/>
</dbReference>
<dbReference type="SUPFAM" id="SSF47781">
    <property type="entry name" value="RuvA domain 2-like"/>
    <property type="match status" value="2"/>
</dbReference>
<dbReference type="Gene3D" id="1.10.150.310">
    <property type="entry name" value="Tex RuvX-like domain-like"/>
    <property type="match status" value="1"/>
</dbReference>
<dbReference type="AlphaFoldDB" id="A0A1I2NRN8"/>
<reference evidence="3" key="1">
    <citation type="submission" date="2016-10" db="EMBL/GenBank/DDBJ databases">
        <authorList>
            <person name="Varghese N."/>
            <person name="Submissions S."/>
        </authorList>
    </citation>
    <scope>NUCLEOTIDE SEQUENCE [LARGE SCALE GENOMIC DNA]</scope>
    <source>
        <strain evidence="3">FP5</strain>
    </source>
</reference>
<dbReference type="FunFam" id="1.10.150.310:FF:000001">
    <property type="entry name" value="RNA-binding transcriptional accessory protein"/>
    <property type="match status" value="1"/>
</dbReference>
<dbReference type="GO" id="GO:0005737">
    <property type="term" value="C:cytoplasm"/>
    <property type="evidence" value="ECO:0007669"/>
    <property type="project" value="UniProtKB-ARBA"/>
</dbReference>
<gene>
    <name evidence="2" type="ORF">SAMN05216353_12116</name>
</gene>
<dbReference type="PANTHER" id="PTHR10724:SF10">
    <property type="entry name" value="S1 RNA-BINDING DOMAIN-CONTAINING PROTEIN 1"/>
    <property type="match status" value="1"/>
</dbReference>
<dbReference type="SUPFAM" id="SSF53098">
    <property type="entry name" value="Ribonuclease H-like"/>
    <property type="match status" value="1"/>
</dbReference>
<dbReference type="GO" id="GO:0003735">
    <property type="term" value="F:structural constituent of ribosome"/>
    <property type="evidence" value="ECO:0007669"/>
    <property type="project" value="TreeGrafter"/>
</dbReference>
<dbReference type="PROSITE" id="PS50126">
    <property type="entry name" value="S1"/>
    <property type="match status" value="1"/>
</dbReference>
<dbReference type="Gene3D" id="1.10.10.650">
    <property type="entry name" value="RuvA domain 2-like"/>
    <property type="match status" value="1"/>
</dbReference>
<evidence type="ECO:0000313" key="2">
    <source>
        <dbReference type="EMBL" id="SFG05670.1"/>
    </source>
</evidence>
<dbReference type="InterPro" id="IPR023323">
    <property type="entry name" value="Tex-like_dom_sf"/>
</dbReference>
<organism evidence="2 3">
    <name type="scientific">Halobacillus alkaliphilus</name>
    <dbReference type="NCBI Taxonomy" id="396056"/>
    <lineage>
        <taxon>Bacteria</taxon>
        <taxon>Bacillati</taxon>
        <taxon>Bacillota</taxon>
        <taxon>Bacilli</taxon>
        <taxon>Bacillales</taxon>
        <taxon>Bacillaceae</taxon>
        <taxon>Halobacillus</taxon>
    </lineage>
</organism>
<dbReference type="InterPro" id="IPR044146">
    <property type="entry name" value="S1_Tex"/>
</dbReference>
<evidence type="ECO:0000259" key="1">
    <source>
        <dbReference type="PROSITE" id="PS50126"/>
    </source>
</evidence>
<dbReference type="Pfam" id="PF00575">
    <property type="entry name" value="S1"/>
    <property type="match status" value="1"/>
</dbReference>
<dbReference type="PANTHER" id="PTHR10724">
    <property type="entry name" value="30S RIBOSOMAL PROTEIN S1"/>
    <property type="match status" value="1"/>
</dbReference>
<dbReference type="GO" id="GO:0003729">
    <property type="term" value="F:mRNA binding"/>
    <property type="evidence" value="ECO:0007669"/>
    <property type="project" value="UniProtKB-ARBA"/>
</dbReference>